<protein>
    <recommendedName>
        <fullName evidence="3">EVE domain-containing protein</fullName>
    </recommendedName>
</protein>
<feature type="region of interest" description="Disordered" evidence="1">
    <location>
        <begin position="149"/>
        <end position="185"/>
    </location>
</feature>
<dbReference type="AlphaFoldDB" id="A0A381UZW2"/>
<dbReference type="Gene3D" id="3.10.590.10">
    <property type="entry name" value="ph1033 like domains"/>
    <property type="match status" value="1"/>
</dbReference>
<organism evidence="2">
    <name type="scientific">marine metagenome</name>
    <dbReference type="NCBI Taxonomy" id="408172"/>
    <lineage>
        <taxon>unclassified sequences</taxon>
        <taxon>metagenomes</taxon>
        <taxon>ecological metagenomes</taxon>
    </lineage>
</organism>
<name>A0A381UZW2_9ZZZZ</name>
<dbReference type="EMBL" id="UINC01007497">
    <property type="protein sequence ID" value="SVA33655.1"/>
    <property type="molecule type" value="Genomic_DNA"/>
</dbReference>
<accession>A0A381UZW2</accession>
<dbReference type="InterPro" id="IPR015947">
    <property type="entry name" value="PUA-like_sf"/>
</dbReference>
<feature type="compositionally biased region" description="Basic and acidic residues" evidence="1">
    <location>
        <begin position="159"/>
        <end position="171"/>
    </location>
</feature>
<evidence type="ECO:0000313" key="2">
    <source>
        <dbReference type="EMBL" id="SVA33655.1"/>
    </source>
</evidence>
<sequence length="206" mass="24292">MGTNYWMFVETEENASITRRLGYKLFGMGPRYRKRAQRMQKNDRVLFYTRTTRSWTASATIKSKCFEDDSIIWMPESRPVDFKFRVELDPNYILDETQYLDGLQIGPGLEYVKRWPPENWPLAFWDKLHLLPQRDFKLLEGEMIRVKTGKPGDLSQEDSSNRNRNSRDIIRPKAQFTATPTTRQARRITEAESQDGFVLDENSQPN</sequence>
<reference evidence="2" key="1">
    <citation type="submission" date="2018-05" db="EMBL/GenBank/DDBJ databases">
        <authorList>
            <person name="Lanie J.A."/>
            <person name="Ng W.-L."/>
            <person name="Kazmierczak K.M."/>
            <person name="Andrzejewski T.M."/>
            <person name="Davidsen T.M."/>
            <person name="Wayne K.J."/>
            <person name="Tettelin H."/>
            <person name="Glass J.I."/>
            <person name="Rusch D."/>
            <person name="Podicherti R."/>
            <person name="Tsui H.-C.T."/>
            <person name="Winkler M.E."/>
        </authorList>
    </citation>
    <scope>NUCLEOTIDE SEQUENCE</scope>
</reference>
<gene>
    <name evidence="2" type="ORF">METZ01_LOCUS86509</name>
</gene>
<evidence type="ECO:0000256" key="1">
    <source>
        <dbReference type="SAM" id="MobiDB-lite"/>
    </source>
</evidence>
<dbReference type="SUPFAM" id="SSF88697">
    <property type="entry name" value="PUA domain-like"/>
    <property type="match status" value="1"/>
</dbReference>
<evidence type="ECO:0008006" key="3">
    <source>
        <dbReference type="Google" id="ProtNLM"/>
    </source>
</evidence>
<proteinExistence type="predicted"/>